<name>A0ABP5M6P6_9ACTN</name>
<keyword evidence="2" id="KW-1185">Reference proteome</keyword>
<evidence type="ECO:0000313" key="1">
    <source>
        <dbReference type="EMBL" id="GAA2158883.1"/>
    </source>
</evidence>
<protein>
    <submittedName>
        <fullName evidence="1">Uncharacterized protein</fullName>
    </submittedName>
</protein>
<comment type="caution">
    <text evidence="1">The sequence shown here is derived from an EMBL/GenBank/DDBJ whole genome shotgun (WGS) entry which is preliminary data.</text>
</comment>
<gene>
    <name evidence="1" type="ORF">GCM10009727_70120</name>
</gene>
<dbReference type="EMBL" id="BAAAMR010000082">
    <property type="protein sequence ID" value="GAA2158883.1"/>
    <property type="molecule type" value="Genomic_DNA"/>
</dbReference>
<dbReference type="RefSeq" id="WP_344277441.1">
    <property type="nucleotide sequence ID" value="NZ_BAAAMR010000082.1"/>
</dbReference>
<reference evidence="2" key="1">
    <citation type="journal article" date="2019" name="Int. J. Syst. Evol. Microbiol.">
        <title>The Global Catalogue of Microorganisms (GCM) 10K type strain sequencing project: providing services to taxonomists for standard genome sequencing and annotation.</title>
        <authorList>
            <consortium name="The Broad Institute Genomics Platform"/>
            <consortium name="The Broad Institute Genome Sequencing Center for Infectious Disease"/>
            <person name="Wu L."/>
            <person name="Ma J."/>
        </authorList>
    </citation>
    <scope>NUCLEOTIDE SEQUENCE [LARGE SCALE GENOMIC DNA]</scope>
    <source>
        <strain evidence="2">JCM 13850</strain>
    </source>
</reference>
<sequence>MAGKRHRRPREAFTGELPVLAAGDRVWCRDALGRGWVKRVALGGLRYDDDSAYLLCWLSVPTASIDDYREHGPDAPSVNWPASDVQLADRPVPGALWLTR</sequence>
<proteinExistence type="predicted"/>
<evidence type="ECO:0000313" key="2">
    <source>
        <dbReference type="Proteomes" id="UP001501020"/>
    </source>
</evidence>
<accession>A0ABP5M6P6</accession>
<dbReference type="Proteomes" id="UP001501020">
    <property type="component" value="Unassembled WGS sequence"/>
</dbReference>
<organism evidence="1 2">
    <name type="scientific">Actinomadura napierensis</name>
    <dbReference type="NCBI Taxonomy" id="267854"/>
    <lineage>
        <taxon>Bacteria</taxon>
        <taxon>Bacillati</taxon>
        <taxon>Actinomycetota</taxon>
        <taxon>Actinomycetes</taxon>
        <taxon>Streptosporangiales</taxon>
        <taxon>Thermomonosporaceae</taxon>
        <taxon>Actinomadura</taxon>
    </lineage>
</organism>